<dbReference type="InterPro" id="IPR009721">
    <property type="entry name" value="O-acyltransferase_WSD1_C"/>
</dbReference>
<evidence type="ECO:0000259" key="13">
    <source>
        <dbReference type="Pfam" id="PF06974"/>
    </source>
</evidence>
<proteinExistence type="inferred from homology"/>
<dbReference type="InterPro" id="IPR023213">
    <property type="entry name" value="CAT-like_dom_sf"/>
</dbReference>
<feature type="domain" description="O-acyltransferase WSD1-like N-terminal" evidence="12">
    <location>
        <begin position="4"/>
        <end position="259"/>
    </location>
</feature>
<keyword evidence="6 11" id="KW-0808">Transferase</keyword>
<dbReference type="InterPro" id="IPR045034">
    <property type="entry name" value="O-acyltransferase_WSD1-like"/>
</dbReference>
<dbReference type="Pfam" id="PF03007">
    <property type="entry name" value="WS_DGAT_cat"/>
    <property type="match status" value="1"/>
</dbReference>
<evidence type="ECO:0000256" key="3">
    <source>
        <dbReference type="ARBA" id="ARBA00009587"/>
    </source>
</evidence>
<dbReference type="Pfam" id="PF06974">
    <property type="entry name" value="WS_DGAT_C"/>
    <property type="match status" value="1"/>
</dbReference>
<evidence type="ECO:0000256" key="2">
    <source>
        <dbReference type="ARBA" id="ARBA00005189"/>
    </source>
</evidence>
<evidence type="ECO:0000313" key="15">
    <source>
        <dbReference type="Proteomes" id="UP001055336"/>
    </source>
</evidence>
<evidence type="ECO:0000256" key="6">
    <source>
        <dbReference type="ARBA" id="ARBA00022679"/>
    </source>
</evidence>
<comment type="catalytic activity">
    <reaction evidence="10 11">
        <text>an acyl-CoA + a 1,2-diacyl-sn-glycerol = a triacyl-sn-glycerol + CoA</text>
        <dbReference type="Rhea" id="RHEA:10868"/>
        <dbReference type="ChEBI" id="CHEBI:17815"/>
        <dbReference type="ChEBI" id="CHEBI:57287"/>
        <dbReference type="ChEBI" id="CHEBI:58342"/>
        <dbReference type="ChEBI" id="CHEBI:64615"/>
        <dbReference type="EC" id="2.3.1.20"/>
    </reaction>
</comment>
<keyword evidence="5 11" id="KW-0444">Lipid biosynthesis</keyword>
<dbReference type="NCBIfam" id="TIGR02946">
    <property type="entry name" value="acyl_WS_DGAT"/>
    <property type="match status" value="1"/>
</dbReference>
<comment type="pathway">
    <text evidence="2">Lipid metabolism.</text>
</comment>
<feature type="domain" description="O-acyltransferase WSD1 C-terminal" evidence="13">
    <location>
        <begin position="301"/>
        <end position="446"/>
    </location>
</feature>
<keyword evidence="7 11" id="KW-0319">Glycerol metabolism</keyword>
<dbReference type="PANTHER" id="PTHR31650">
    <property type="entry name" value="O-ACYLTRANSFERASE (WSD1-LIKE) FAMILY PROTEIN"/>
    <property type="match status" value="1"/>
</dbReference>
<evidence type="ECO:0000256" key="4">
    <source>
        <dbReference type="ARBA" id="ARBA00013244"/>
    </source>
</evidence>
<dbReference type="EMBL" id="CP092488">
    <property type="protein sequence ID" value="UMB70890.1"/>
    <property type="molecule type" value="Genomic_DNA"/>
</dbReference>
<organism evidence="14 15">
    <name type="scientific">Mycobacterium paraterrae</name>
    <dbReference type="NCBI Taxonomy" id="577492"/>
    <lineage>
        <taxon>Bacteria</taxon>
        <taxon>Bacillati</taxon>
        <taxon>Actinomycetota</taxon>
        <taxon>Actinomycetes</taxon>
        <taxon>Mycobacteriales</taxon>
        <taxon>Mycobacteriaceae</taxon>
        <taxon>Mycobacterium</taxon>
    </lineage>
</organism>
<dbReference type="SUPFAM" id="SSF52777">
    <property type="entry name" value="CoA-dependent acyltransferases"/>
    <property type="match status" value="2"/>
</dbReference>
<evidence type="ECO:0000256" key="11">
    <source>
        <dbReference type="RuleBase" id="RU361241"/>
    </source>
</evidence>
<protein>
    <recommendedName>
        <fullName evidence="4 11">Diacylglycerol O-acyltransferase</fullName>
        <ecNumber evidence="4 11">2.3.1.20</ecNumber>
    </recommendedName>
</protein>
<sequence>MDHLSTLDATFLQVEDADPHISLAVGALAVLDGPAPEFTDFIAGLGARLAEVPRFHQVLRTHPLNLGAPEWVDDLAFDVRHHARRAAVVHPGDDTALFQLTADLMERRLDRDHPLWECWMIEGLQNGQWAILIKIHHCIADGIATAQLLNRLADDRSDTFARKLHPVPALPDDDGAGFSVFDPRDWISRLWRTSLAVTDAAVRAGEGILEVGSALMRPAQPTELSGHITGMRRYVAVSVPLREVRKVCKAYGVTVNDVALGAITASYRAALLRRRERPQSRSLRTLVPVSVRSGSALDQFGNNVSLLLPYLPVEESDPLEQLRTVQRRLTAAKRSGQRQGGSLVVAATNLLPFPMTAWAIQAMARLPQRAVVTVATNVPGPAKRLKVMGRSVVRVLPIVPIALRVRTGIAIVSYADDLTFGITADYDAASDANELGNGIVDAVHQLAASATALRSLRDGAHLPGSRSARSARS</sequence>
<evidence type="ECO:0000256" key="5">
    <source>
        <dbReference type="ARBA" id="ARBA00022516"/>
    </source>
</evidence>
<reference evidence="14" key="1">
    <citation type="submission" date="2022-08" db="EMBL/GenBank/DDBJ databases">
        <title>Whole genome sequencing of non-tuberculosis mycobacteria type-strains.</title>
        <authorList>
            <person name="Igarashi Y."/>
            <person name="Osugi A."/>
            <person name="Mitarai S."/>
        </authorList>
    </citation>
    <scope>NUCLEOTIDE SEQUENCE</scope>
    <source>
        <strain evidence="14">DSM 45127</strain>
    </source>
</reference>
<evidence type="ECO:0000313" key="14">
    <source>
        <dbReference type="EMBL" id="UMB70890.1"/>
    </source>
</evidence>
<evidence type="ECO:0000259" key="12">
    <source>
        <dbReference type="Pfam" id="PF03007"/>
    </source>
</evidence>
<keyword evidence="8 11" id="KW-0443">Lipid metabolism</keyword>
<dbReference type="Gene3D" id="3.30.559.10">
    <property type="entry name" value="Chloramphenicol acetyltransferase-like domain"/>
    <property type="match status" value="1"/>
</dbReference>
<evidence type="ECO:0000256" key="8">
    <source>
        <dbReference type="ARBA" id="ARBA00023098"/>
    </source>
</evidence>
<dbReference type="EC" id="2.3.1.20" evidence="4 11"/>
<dbReference type="InterPro" id="IPR004255">
    <property type="entry name" value="O-acyltransferase_WSD1_N"/>
</dbReference>
<name>A0ABY3VN69_9MYCO</name>
<evidence type="ECO:0000256" key="10">
    <source>
        <dbReference type="ARBA" id="ARBA00048109"/>
    </source>
</evidence>
<keyword evidence="15" id="KW-1185">Reference proteome</keyword>
<dbReference type="RefSeq" id="WP_240262648.1">
    <property type="nucleotide sequence ID" value="NZ_CP092488.2"/>
</dbReference>
<comment type="similarity">
    <text evidence="3 11">Belongs to the long-chain O-acyltransferase family.</text>
</comment>
<dbReference type="PANTHER" id="PTHR31650:SF1">
    <property type="entry name" value="WAX ESTER SYNTHASE_DIACYLGLYCEROL ACYLTRANSFERASE 4-RELATED"/>
    <property type="match status" value="1"/>
</dbReference>
<evidence type="ECO:0000256" key="7">
    <source>
        <dbReference type="ARBA" id="ARBA00022798"/>
    </source>
</evidence>
<evidence type="ECO:0000256" key="9">
    <source>
        <dbReference type="ARBA" id="ARBA00023315"/>
    </source>
</evidence>
<accession>A0ABY3VN69</accession>
<gene>
    <name evidence="14" type="ORF">MKK62_06275</name>
</gene>
<keyword evidence="9 11" id="KW-0012">Acyltransferase</keyword>
<dbReference type="Proteomes" id="UP001055336">
    <property type="component" value="Chromosome"/>
</dbReference>
<comment type="pathway">
    <text evidence="1 11">Glycerolipid metabolism; triacylglycerol biosynthesis.</text>
</comment>
<dbReference type="InterPro" id="IPR014292">
    <property type="entry name" value="Acyl_transf_WS/DGAT"/>
</dbReference>
<evidence type="ECO:0000256" key="1">
    <source>
        <dbReference type="ARBA" id="ARBA00004771"/>
    </source>
</evidence>